<dbReference type="AlphaFoldDB" id="A0A254PUI7"/>
<accession>A0A254PUI7</accession>
<dbReference type="Gene3D" id="1.10.260.40">
    <property type="entry name" value="lambda repressor-like DNA-binding domains"/>
    <property type="match status" value="1"/>
</dbReference>
<evidence type="ECO:0000313" key="2">
    <source>
        <dbReference type="Proteomes" id="UP000197528"/>
    </source>
</evidence>
<reference evidence="1 2" key="1">
    <citation type="submission" date="2017-05" db="EMBL/GenBank/DDBJ databases">
        <title>Genome of Polynucleobacter sp. MWH-Feld-100.</title>
        <authorList>
            <person name="Hahn M.W."/>
        </authorList>
    </citation>
    <scope>NUCLEOTIDE SEQUENCE [LARGE SCALE GENOMIC DNA]</scope>
    <source>
        <strain evidence="1 2">MWH-Feld-100</strain>
    </source>
</reference>
<dbReference type="InterPro" id="IPR010982">
    <property type="entry name" value="Lambda_DNA-bd_dom_sf"/>
</dbReference>
<dbReference type="GO" id="GO:0001046">
    <property type="term" value="F:core promoter sequence-specific DNA binding"/>
    <property type="evidence" value="ECO:0007669"/>
    <property type="project" value="TreeGrafter"/>
</dbReference>
<keyword evidence="2" id="KW-1185">Reference proteome</keyword>
<evidence type="ECO:0000313" key="1">
    <source>
        <dbReference type="EMBL" id="OWS70230.1"/>
    </source>
</evidence>
<gene>
    <name evidence="1" type="ORF">CBI31_07940</name>
</gene>
<dbReference type="PANTHER" id="PTHR40455">
    <property type="entry name" value="ANTITOXIN HIGA"/>
    <property type="match status" value="1"/>
</dbReference>
<dbReference type="OrthoDB" id="9796786at2"/>
<protein>
    <submittedName>
        <fullName evidence="1">Transcriptional regulator</fullName>
    </submittedName>
</protein>
<sequence length="127" mass="14649">MKDLKPIRNKSEYKAALVEASIFFDAEPKFGSKEADRFEIILMLIEAYETKHYQISPPDPVEAIKFRMEQAGLKPKDLQPMIGGLNRVYEILNHKRPLTLRMIWNLHSMLGIPAESLIRPDDELRAA</sequence>
<dbReference type="GO" id="GO:0006355">
    <property type="term" value="P:regulation of DNA-templated transcription"/>
    <property type="evidence" value="ECO:0007669"/>
    <property type="project" value="InterPro"/>
</dbReference>
<dbReference type="PANTHER" id="PTHR40455:SF1">
    <property type="entry name" value="ANTITOXIN HIGA"/>
    <property type="match status" value="1"/>
</dbReference>
<dbReference type="Proteomes" id="UP000197528">
    <property type="component" value="Unassembled WGS sequence"/>
</dbReference>
<name>A0A254PUI7_9BURK</name>
<dbReference type="EMBL" id="NGUP01000003">
    <property type="protein sequence ID" value="OWS70230.1"/>
    <property type="molecule type" value="Genomic_DNA"/>
</dbReference>
<dbReference type="RefSeq" id="WP_088525815.1">
    <property type="nucleotide sequence ID" value="NZ_NGUP01000003.1"/>
</dbReference>
<organism evidence="1 2">
    <name type="scientific">Polynucleobacter campilacus</name>
    <dbReference type="NCBI Taxonomy" id="1743163"/>
    <lineage>
        <taxon>Bacteria</taxon>
        <taxon>Pseudomonadati</taxon>
        <taxon>Pseudomonadota</taxon>
        <taxon>Betaproteobacteria</taxon>
        <taxon>Burkholderiales</taxon>
        <taxon>Burkholderiaceae</taxon>
        <taxon>Polynucleobacter</taxon>
    </lineage>
</organism>
<proteinExistence type="predicted"/>
<comment type="caution">
    <text evidence="1">The sequence shown here is derived from an EMBL/GenBank/DDBJ whole genome shotgun (WGS) entry which is preliminary data.</text>
</comment>
<dbReference type="InterPro" id="IPR039060">
    <property type="entry name" value="Antitox_HigA"/>
</dbReference>